<dbReference type="GO" id="GO:0045259">
    <property type="term" value="C:proton-transporting ATP synthase complex"/>
    <property type="evidence" value="ECO:0007669"/>
    <property type="project" value="UniProtKB-KW"/>
</dbReference>
<evidence type="ECO:0000256" key="5">
    <source>
        <dbReference type="ARBA" id="ARBA00022781"/>
    </source>
</evidence>
<dbReference type="PANTHER" id="PTHR13822:SF10">
    <property type="entry name" value="ATP SYNTHASE EPSILON CHAIN, CHLOROPLASTIC"/>
    <property type="match status" value="1"/>
</dbReference>
<evidence type="ECO:0000256" key="6">
    <source>
        <dbReference type="ARBA" id="ARBA00023065"/>
    </source>
</evidence>
<keyword evidence="7 10" id="KW-0472">Membrane</keyword>
<evidence type="ECO:0000256" key="11">
    <source>
        <dbReference type="RuleBase" id="RU003656"/>
    </source>
</evidence>
<evidence type="ECO:0000256" key="4">
    <source>
        <dbReference type="ARBA" id="ARBA00022448"/>
    </source>
</evidence>
<keyword evidence="8 10" id="KW-0139">CF(1)</keyword>
<dbReference type="Pfam" id="PF02823">
    <property type="entry name" value="ATP-synt_DE_N"/>
    <property type="match status" value="1"/>
</dbReference>
<dbReference type="NCBIfam" id="TIGR01216">
    <property type="entry name" value="ATP_synt_epsi"/>
    <property type="match status" value="1"/>
</dbReference>
<accession>A0AAW9DS55</accession>
<dbReference type="GO" id="GO:0012505">
    <property type="term" value="C:endomembrane system"/>
    <property type="evidence" value="ECO:0007669"/>
    <property type="project" value="UniProtKB-SubCell"/>
</dbReference>
<evidence type="ECO:0000256" key="10">
    <source>
        <dbReference type="HAMAP-Rule" id="MF_00530"/>
    </source>
</evidence>
<name>A0AAW9DS55_ACIAO</name>
<reference evidence="13 14" key="1">
    <citation type="submission" date="2023-11" db="EMBL/GenBank/DDBJ databases">
        <title>MicrobeMod: A computational toolkit for identifying prokaryotic methylation and restriction-modification with nanopore sequencing.</title>
        <authorList>
            <person name="Crits-Christoph A."/>
            <person name="Kang S.C."/>
            <person name="Lee H."/>
            <person name="Ostrov N."/>
        </authorList>
    </citation>
    <scope>NUCLEOTIDE SEQUENCE [LARGE SCALE GENOMIC DNA]</scope>
    <source>
        <strain evidence="13 14">DSMZ 700</strain>
    </source>
</reference>
<evidence type="ECO:0000256" key="3">
    <source>
        <dbReference type="ARBA" id="ARBA00005712"/>
    </source>
</evidence>
<evidence type="ECO:0000256" key="2">
    <source>
        <dbReference type="ARBA" id="ARBA00004184"/>
    </source>
</evidence>
<comment type="function">
    <text evidence="1 10">Produces ATP from ADP in the presence of a proton gradient across the membrane.</text>
</comment>
<dbReference type="InterPro" id="IPR036771">
    <property type="entry name" value="ATPsynth_dsu/esu_N"/>
</dbReference>
<dbReference type="HAMAP" id="MF_00530">
    <property type="entry name" value="ATP_synth_epsil_bac"/>
    <property type="match status" value="1"/>
</dbReference>
<feature type="domain" description="ATP synthase F1 complex delta/epsilon subunit N-terminal" evidence="12">
    <location>
        <begin position="4"/>
        <end position="81"/>
    </location>
</feature>
<dbReference type="GO" id="GO:0046933">
    <property type="term" value="F:proton-transporting ATP synthase activity, rotational mechanism"/>
    <property type="evidence" value="ECO:0007669"/>
    <property type="project" value="UniProtKB-UniRule"/>
</dbReference>
<dbReference type="RefSeq" id="WP_319614449.1">
    <property type="nucleotide sequence ID" value="NZ_JAWXYB010000018.1"/>
</dbReference>
<dbReference type="AlphaFoldDB" id="A0AAW9DS55"/>
<evidence type="ECO:0000256" key="8">
    <source>
        <dbReference type="ARBA" id="ARBA00023196"/>
    </source>
</evidence>
<evidence type="ECO:0000256" key="7">
    <source>
        <dbReference type="ARBA" id="ARBA00023136"/>
    </source>
</evidence>
<evidence type="ECO:0000313" key="14">
    <source>
        <dbReference type="Proteomes" id="UP001279553"/>
    </source>
</evidence>
<dbReference type="InterPro" id="IPR001469">
    <property type="entry name" value="ATP_synth_F1_dsu/esu"/>
</dbReference>
<dbReference type="CDD" id="cd12152">
    <property type="entry name" value="F1-ATPase_delta"/>
    <property type="match status" value="1"/>
</dbReference>
<keyword evidence="5 10" id="KW-0375">Hydrogen ion transport</keyword>
<dbReference type="GO" id="GO:0005524">
    <property type="term" value="F:ATP binding"/>
    <property type="evidence" value="ECO:0007669"/>
    <property type="project" value="UniProtKB-UniRule"/>
</dbReference>
<gene>
    <name evidence="10 13" type="primary">atpC</name>
    <name evidence="13" type="ORF">SIL87_12280</name>
</gene>
<evidence type="ECO:0000259" key="12">
    <source>
        <dbReference type="Pfam" id="PF02823"/>
    </source>
</evidence>
<keyword evidence="6 10" id="KW-0406">Ion transport</keyword>
<dbReference type="InterPro" id="IPR020546">
    <property type="entry name" value="ATP_synth_F1_dsu/esu_N"/>
</dbReference>
<proteinExistence type="inferred from homology"/>
<comment type="similarity">
    <text evidence="3 10 11">Belongs to the ATPase epsilon chain family.</text>
</comment>
<comment type="subunit">
    <text evidence="10 11">F-type ATPases have 2 components, CF(1) - the catalytic core - and CF(0) - the membrane proton channel. CF(1) has five subunits: alpha(3), beta(3), gamma(1), delta(1), epsilon(1). CF(0) has three main subunits: a, b and c.</text>
</comment>
<dbReference type="PANTHER" id="PTHR13822">
    <property type="entry name" value="ATP SYNTHASE DELTA/EPSILON CHAIN"/>
    <property type="match status" value="1"/>
</dbReference>
<sequence length="138" mass="15164">MTIALEIISPERLLLARPVSMVVIPGTDGDLGILPEHAKLITSLRGGLIDLYEDDEIIDRFFVTGGFAEVTEDRCTVLADQIVKLSELDAQVAAEQLVRAEEAYRIVDEADVVAWRRASDELITAQARVDAATLNESR</sequence>
<keyword evidence="9 10" id="KW-0066">ATP synthesis</keyword>
<dbReference type="Gene3D" id="2.60.15.10">
    <property type="entry name" value="F0F1 ATP synthase delta/epsilon subunit, N-terminal"/>
    <property type="match status" value="1"/>
</dbReference>
<keyword evidence="10" id="KW-1003">Cell membrane</keyword>
<organism evidence="13 14">
    <name type="scientific">Acidiphilium acidophilum</name>
    <name type="common">Thiobacillus acidophilus</name>
    <dbReference type="NCBI Taxonomy" id="76588"/>
    <lineage>
        <taxon>Bacteria</taxon>
        <taxon>Pseudomonadati</taxon>
        <taxon>Pseudomonadota</taxon>
        <taxon>Alphaproteobacteria</taxon>
        <taxon>Acetobacterales</taxon>
        <taxon>Acidocellaceae</taxon>
        <taxon>Acidiphilium</taxon>
    </lineage>
</organism>
<evidence type="ECO:0000256" key="1">
    <source>
        <dbReference type="ARBA" id="ARBA00003543"/>
    </source>
</evidence>
<dbReference type="Proteomes" id="UP001279553">
    <property type="component" value="Unassembled WGS sequence"/>
</dbReference>
<keyword evidence="14" id="KW-1185">Reference proteome</keyword>
<comment type="subcellular location">
    <subcellularLocation>
        <location evidence="10">Cell membrane</location>
        <topology evidence="10">Peripheral membrane protein</topology>
    </subcellularLocation>
    <subcellularLocation>
        <location evidence="2">Endomembrane system</location>
        <topology evidence="2">Peripheral membrane protein</topology>
    </subcellularLocation>
</comment>
<protein>
    <recommendedName>
        <fullName evidence="10">ATP synthase epsilon chain</fullName>
    </recommendedName>
    <alternativeName>
        <fullName evidence="10">ATP synthase F1 sector epsilon subunit</fullName>
    </alternativeName>
    <alternativeName>
        <fullName evidence="10">F-ATPase epsilon subunit</fullName>
    </alternativeName>
</protein>
<dbReference type="EMBL" id="JAWXYB010000018">
    <property type="protein sequence ID" value="MDX5931545.1"/>
    <property type="molecule type" value="Genomic_DNA"/>
</dbReference>
<evidence type="ECO:0000256" key="9">
    <source>
        <dbReference type="ARBA" id="ARBA00023310"/>
    </source>
</evidence>
<comment type="caution">
    <text evidence="13">The sequence shown here is derived from an EMBL/GenBank/DDBJ whole genome shotgun (WGS) entry which is preliminary data.</text>
</comment>
<dbReference type="SUPFAM" id="SSF51344">
    <property type="entry name" value="Epsilon subunit of F1F0-ATP synthase N-terminal domain"/>
    <property type="match status" value="1"/>
</dbReference>
<keyword evidence="4 10" id="KW-0813">Transport</keyword>
<evidence type="ECO:0000313" key="13">
    <source>
        <dbReference type="EMBL" id="MDX5931545.1"/>
    </source>
</evidence>
<dbReference type="GO" id="GO:0005886">
    <property type="term" value="C:plasma membrane"/>
    <property type="evidence" value="ECO:0007669"/>
    <property type="project" value="UniProtKB-SubCell"/>
</dbReference>